<accession>A0A5C4U3I1</accession>
<dbReference type="AlphaFoldDB" id="A0A5C4U3I1"/>
<dbReference type="NCBIfam" id="TIGR00281">
    <property type="entry name" value="SMC-Scp complex subunit ScpB"/>
    <property type="match status" value="1"/>
</dbReference>
<sequence>MALDLPLISQVRSRLESVLLVVDSPVSAEQLATVVEVDEQEITRILEEIAAEYDSRGSGIDLRRTDEGWRLYTRPDNADAVEKFLLHGSHSRLSRAALETLAVVAYRQPVTRAQVAAVRGVNVDGVMRTLHLRGLVTEVDPDPTTGAHRYATTELLLELLGIDSLDRLPELAPLLPDVDSIDEEF</sequence>
<evidence type="ECO:0000256" key="4">
    <source>
        <dbReference type="ARBA" id="ARBA00023306"/>
    </source>
</evidence>
<dbReference type="EMBL" id="VDHJ01000007">
    <property type="protein sequence ID" value="TNL97654.1"/>
    <property type="molecule type" value="Genomic_DNA"/>
</dbReference>
<evidence type="ECO:0000256" key="2">
    <source>
        <dbReference type="ARBA" id="ARBA00022618"/>
    </source>
</evidence>
<evidence type="ECO:0000256" key="3">
    <source>
        <dbReference type="ARBA" id="ARBA00022829"/>
    </source>
</evidence>
<protein>
    <submittedName>
        <fullName evidence="5">SMC-Scp complex subunit ScpB</fullName>
    </submittedName>
</protein>
<dbReference type="Proteomes" id="UP000312032">
    <property type="component" value="Unassembled WGS sequence"/>
</dbReference>
<comment type="caution">
    <text evidence="5">The sequence shown here is derived from an EMBL/GenBank/DDBJ whole genome shotgun (WGS) entry which is preliminary data.</text>
</comment>
<keyword evidence="1" id="KW-0963">Cytoplasm</keyword>
<dbReference type="SUPFAM" id="SSF46785">
    <property type="entry name" value="Winged helix' DNA-binding domain"/>
    <property type="match status" value="2"/>
</dbReference>
<evidence type="ECO:0000313" key="6">
    <source>
        <dbReference type="Proteomes" id="UP000312032"/>
    </source>
</evidence>
<dbReference type="RefSeq" id="WP_139465617.1">
    <property type="nucleotide sequence ID" value="NZ_VDHJ01000007.1"/>
</dbReference>
<reference evidence="5 6" key="1">
    <citation type="submission" date="2019-06" db="EMBL/GenBank/DDBJ databases">
        <authorList>
            <person name="Li J."/>
        </authorList>
    </citation>
    <scope>NUCLEOTIDE SEQUENCE [LARGE SCALE GENOMIC DNA]</scope>
    <source>
        <strain evidence="5 6">LMG 28165</strain>
    </source>
</reference>
<dbReference type="Gene3D" id="1.10.10.10">
    <property type="entry name" value="Winged helix-like DNA-binding domain superfamily/Winged helix DNA-binding domain"/>
    <property type="match status" value="2"/>
</dbReference>
<dbReference type="InterPro" id="IPR036388">
    <property type="entry name" value="WH-like_DNA-bd_sf"/>
</dbReference>
<dbReference type="PIRSF" id="PIRSF019345">
    <property type="entry name" value="ScpB"/>
    <property type="match status" value="1"/>
</dbReference>
<gene>
    <name evidence="5" type="primary">scpB</name>
    <name evidence="5" type="ORF">FHE74_06095</name>
</gene>
<dbReference type="PANTHER" id="PTHR34298:SF2">
    <property type="entry name" value="SEGREGATION AND CONDENSATION PROTEIN B"/>
    <property type="match status" value="1"/>
</dbReference>
<dbReference type="Pfam" id="PF04079">
    <property type="entry name" value="SMC_ScpB"/>
    <property type="match status" value="1"/>
</dbReference>
<dbReference type="GO" id="GO:0051301">
    <property type="term" value="P:cell division"/>
    <property type="evidence" value="ECO:0007669"/>
    <property type="project" value="UniProtKB-KW"/>
</dbReference>
<evidence type="ECO:0000313" key="5">
    <source>
        <dbReference type="EMBL" id="TNL97654.1"/>
    </source>
</evidence>
<evidence type="ECO:0000256" key="1">
    <source>
        <dbReference type="ARBA" id="ARBA00022490"/>
    </source>
</evidence>
<name>A0A5C4U3I1_9CORY</name>
<dbReference type="GO" id="GO:0051304">
    <property type="term" value="P:chromosome separation"/>
    <property type="evidence" value="ECO:0007669"/>
    <property type="project" value="InterPro"/>
</dbReference>
<dbReference type="PANTHER" id="PTHR34298">
    <property type="entry name" value="SEGREGATION AND CONDENSATION PROTEIN B"/>
    <property type="match status" value="1"/>
</dbReference>
<dbReference type="InterPro" id="IPR005234">
    <property type="entry name" value="ScpB_csome_segregation"/>
</dbReference>
<dbReference type="InterPro" id="IPR036390">
    <property type="entry name" value="WH_DNA-bd_sf"/>
</dbReference>
<organism evidence="5 6">
    <name type="scientific">Corynebacterium tapiri</name>
    <dbReference type="NCBI Taxonomy" id="1448266"/>
    <lineage>
        <taxon>Bacteria</taxon>
        <taxon>Bacillati</taxon>
        <taxon>Actinomycetota</taxon>
        <taxon>Actinomycetes</taxon>
        <taxon>Mycobacteriales</taxon>
        <taxon>Corynebacteriaceae</taxon>
        <taxon>Corynebacterium</taxon>
    </lineage>
</organism>
<dbReference type="OrthoDB" id="9806226at2"/>
<proteinExistence type="predicted"/>
<keyword evidence="4" id="KW-0131">Cell cycle</keyword>
<keyword evidence="6" id="KW-1185">Reference proteome</keyword>
<keyword evidence="3" id="KW-0159">Chromosome partition</keyword>
<keyword evidence="2" id="KW-0132">Cell division</keyword>